<sequence length="198" mass="21497">MTNTSTNHNYHHGNLRAELLRVAEENLRADKLDALSLRELARQLGVSHAAPSRHFKDRQALLDALAEDGFNRLATAIQEALQPQKVDFQTELLQAVMAFATFATENAALFSLMNTGKHQSNQSAINVASEHAFAPILGLIIAGQAQGRISAGNPRDIGLILFATILGITTMVNGQMIAANQLTPLVTTAVEQFLRSMQ</sequence>
<organism evidence="4 5">
    <name type="scientific">Lacticaseibacillus saniviri JCM 17471 = DSM 24301</name>
    <dbReference type="NCBI Taxonomy" id="1293598"/>
    <lineage>
        <taxon>Bacteria</taxon>
        <taxon>Bacillati</taxon>
        <taxon>Bacillota</taxon>
        <taxon>Bacilli</taxon>
        <taxon>Lactobacillales</taxon>
        <taxon>Lactobacillaceae</taxon>
        <taxon>Lacticaseibacillus</taxon>
    </lineage>
</organism>
<evidence type="ECO:0000313" key="5">
    <source>
        <dbReference type="Proteomes" id="UP000050969"/>
    </source>
</evidence>
<dbReference type="RefSeq" id="WP_056991777.1">
    <property type="nucleotide sequence ID" value="NZ_JQCE01000001.1"/>
</dbReference>
<proteinExistence type="predicted"/>
<dbReference type="Proteomes" id="UP000050969">
    <property type="component" value="Unassembled WGS sequence"/>
</dbReference>
<evidence type="ECO:0000256" key="2">
    <source>
        <dbReference type="PROSITE-ProRule" id="PRU00335"/>
    </source>
</evidence>
<accession>A0A0R2N3C8</accession>
<dbReference type="AlphaFoldDB" id="A0A0R2N3C8"/>
<dbReference type="PATRIC" id="fig|1293598.4.peg.48"/>
<comment type="caution">
    <text evidence="4">The sequence shown here is derived from an EMBL/GenBank/DDBJ whole genome shotgun (WGS) entry which is preliminary data.</text>
</comment>
<keyword evidence="5" id="KW-1185">Reference proteome</keyword>
<dbReference type="EMBL" id="JQCE01000001">
    <property type="protein sequence ID" value="KRO18896.1"/>
    <property type="molecule type" value="Genomic_DNA"/>
</dbReference>
<dbReference type="SUPFAM" id="SSF46689">
    <property type="entry name" value="Homeodomain-like"/>
    <property type="match status" value="1"/>
</dbReference>
<dbReference type="GO" id="GO:0000976">
    <property type="term" value="F:transcription cis-regulatory region binding"/>
    <property type="evidence" value="ECO:0007669"/>
    <property type="project" value="TreeGrafter"/>
</dbReference>
<evidence type="ECO:0000259" key="3">
    <source>
        <dbReference type="PROSITE" id="PS50977"/>
    </source>
</evidence>
<dbReference type="PROSITE" id="PS50977">
    <property type="entry name" value="HTH_TETR_2"/>
    <property type="match status" value="1"/>
</dbReference>
<dbReference type="InterPro" id="IPR050109">
    <property type="entry name" value="HTH-type_TetR-like_transc_reg"/>
</dbReference>
<reference evidence="4 5" key="1">
    <citation type="journal article" date="2015" name="Genome Announc.">
        <title>Expanding the biotechnology potential of lactobacilli through comparative genomics of 213 strains and associated genera.</title>
        <authorList>
            <person name="Sun Z."/>
            <person name="Harris H.M."/>
            <person name="McCann A."/>
            <person name="Guo C."/>
            <person name="Argimon S."/>
            <person name="Zhang W."/>
            <person name="Yang X."/>
            <person name="Jeffery I.B."/>
            <person name="Cooney J.C."/>
            <person name="Kagawa T.F."/>
            <person name="Liu W."/>
            <person name="Song Y."/>
            <person name="Salvetti E."/>
            <person name="Wrobel A."/>
            <person name="Rasinkangas P."/>
            <person name="Parkhill J."/>
            <person name="Rea M.C."/>
            <person name="O'Sullivan O."/>
            <person name="Ritari J."/>
            <person name="Douillard F.P."/>
            <person name="Paul Ross R."/>
            <person name="Yang R."/>
            <person name="Briner A.E."/>
            <person name="Felis G.E."/>
            <person name="de Vos W.M."/>
            <person name="Barrangou R."/>
            <person name="Klaenhammer T.R."/>
            <person name="Caufield P.W."/>
            <person name="Cui Y."/>
            <person name="Zhang H."/>
            <person name="O'Toole P.W."/>
        </authorList>
    </citation>
    <scope>NUCLEOTIDE SEQUENCE [LARGE SCALE GENOMIC DNA]</scope>
    <source>
        <strain evidence="4 5">DSM 24301</strain>
    </source>
</reference>
<dbReference type="GO" id="GO:0003700">
    <property type="term" value="F:DNA-binding transcription factor activity"/>
    <property type="evidence" value="ECO:0007669"/>
    <property type="project" value="TreeGrafter"/>
</dbReference>
<dbReference type="PANTHER" id="PTHR30055:SF220">
    <property type="entry name" value="TETR-FAMILY REGULATORY PROTEIN"/>
    <property type="match status" value="1"/>
</dbReference>
<feature type="DNA-binding region" description="H-T-H motif" evidence="2">
    <location>
        <begin position="36"/>
        <end position="55"/>
    </location>
</feature>
<evidence type="ECO:0000313" key="4">
    <source>
        <dbReference type="EMBL" id="KRO18896.1"/>
    </source>
</evidence>
<gene>
    <name evidence="4" type="ORF">IV56_GL000048</name>
</gene>
<evidence type="ECO:0000256" key="1">
    <source>
        <dbReference type="ARBA" id="ARBA00023125"/>
    </source>
</evidence>
<dbReference type="InterPro" id="IPR001647">
    <property type="entry name" value="HTH_TetR"/>
</dbReference>
<protein>
    <recommendedName>
        <fullName evidence="3">HTH tetR-type domain-containing protein</fullName>
    </recommendedName>
</protein>
<keyword evidence="1 2" id="KW-0238">DNA-binding</keyword>
<name>A0A0R2N3C8_9LACO</name>
<dbReference type="InterPro" id="IPR009057">
    <property type="entry name" value="Homeodomain-like_sf"/>
</dbReference>
<dbReference type="Gene3D" id="1.10.357.10">
    <property type="entry name" value="Tetracycline Repressor, domain 2"/>
    <property type="match status" value="1"/>
</dbReference>
<feature type="domain" description="HTH tetR-type" evidence="3">
    <location>
        <begin position="13"/>
        <end position="73"/>
    </location>
</feature>
<dbReference type="InterPro" id="IPR036271">
    <property type="entry name" value="Tet_transcr_reg_TetR-rel_C_sf"/>
</dbReference>
<dbReference type="SUPFAM" id="SSF48498">
    <property type="entry name" value="Tetracyclin repressor-like, C-terminal domain"/>
    <property type="match status" value="1"/>
</dbReference>
<dbReference type="Pfam" id="PF00440">
    <property type="entry name" value="TetR_N"/>
    <property type="match status" value="1"/>
</dbReference>
<dbReference type="PANTHER" id="PTHR30055">
    <property type="entry name" value="HTH-TYPE TRANSCRIPTIONAL REGULATOR RUTR"/>
    <property type="match status" value="1"/>
</dbReference>